<dbReference type="Proteomes" id="UP001056756">
    <property type="component" value="Chromosome"/>
</dbReference>
<gene>
    <name evidence="3" type="ORF">NAG76_12050</name>
</gene>
<dbReference type="InterPro" id="IPR012854">
    <property type="entry name" value="Cu_amine_oxidase-like_N"/>
</dbReference>
<evidence type="ECO:0000256" key="1">
    <source>
        <dbReference type="SAM" id="SignalP"/>
    </source>
</evidence>
<dbReference type="EMBL" id="CP097899">
    <property type="protein sequence ID" value="URN92628.1"/>
    <property type="molecule type" value="Genomic_DNA"/>
</dbReference>
<name>A0A9J6Z9C4_9BACL</name>
<proteinExistence type="predicted"/>
<dbReference type="KEGG" id="plig:NAG76_12050"/>
<reference evidence="3" key="1">
    <citation type="submission" date="2022-05" db="EMBL/GenBank/DDBJ databases">
        <title>Novel bacterial taxa in a minimal lignocellulolytic consortium and its capacity to transform plastics disclosed by genome-resolved metagenomics.</title>
        <authorList>
            <person name="Rodriguez C.A.D."/>
            <person name="Diaz-Garcia L."/>
            <person name="Herrera K."/>
            <person name="Tarazona N.A."/>
            <person name="Sproer C."/>
            <person name="Overmann J."/>
            <person name="Jimenez D.J."/>
        </authorList>
    </citation>
    <scope>NUCLEOTIDE SEQUENCE</scope>
    <source>
        <strain evidence="3">MAG5</strain>
    </source>
</reference>
<accession>A0A9J6Z9C4</accession>
<protein>
    <submittedName>
        <fullName evidence="3">Copper amine oxidase N-terminal domain-containing protein</fullName>
    </submittedName>
</protein>
<dbReference type="AlphaFoldDB" id="A0A9J6Z9C4"/>
<feature type="domain" description="Copper amine oxidase-like N-terminal" evidence="2">
    <location>
        <begin position="450"/>
        <end position="544"/>
    </location>
</feature>
<evidence type="ECO:0000313" key="4">
    <source>
        <dbReference type="Proteomes" id="UP001056756"/>
    </source>
</evidence>
<sequence length="548" mass="61878">MQKIKSVKKLIAFILICSMIVLAGCQAIGGVDLNEALKRSLKVTSTEGKSSMEFKLHLNEKALLEDEYFASDEELVAMLRLLSNVKVSLTEMKMQDEQNMSFKGNLTLGDLSQINFDVKMSETLLIISLDGATRTFSFDLTGETTDKLFNEFMYDEYGMTFEEDEFESEYVIDDEKMLATIQSATNLVNDFTIEKLPNIERVSATPVTEDINGQSTGLMKIHGELKGMELWNWGKKLTDALLEDRVGIENVLGEVMNLLLADPNVVEYLGIYDPEDYKDGIITEADKKALIDEVVESIITSLEDMKISMVEVETKEKEMLEMVLNDSLEIKFDLYVDSKLDIRKQAFSINYKISKEMKEELGTSVFDGFSLTSESESWNVNGKVTPRVPVASGLEVKIESLEYLQGFEVLNYFDEESTIYDLLKNKLHITEQSYWNYIEDGSYNTAFVNKDKFGMIPVRELIEEFGGTVKFDKATNQVVVFDKATNTTIKLQIGSDIAIINGETVKWPTPVITHKGATFAPARALATALGAEIEWNSEYEEVYITREP</sequence>
<evidence type="ECO:0000259" key="2">
    <source>
        <dbReference type="Pfam" id="PF07833"/>
    </source>
</evidence>
<dbReference type="SUPFAM" id="SSF55383">
    <property type="entry name" value="Copper amine oxidase, domain N"/>
    <property type="match status" value="1"/>
</dbReference>
<feature type="signal peptide" evidence="1">
    <location>
        <begin position="1"/>
        <end position="23"/>
    </location>
</feature>
<dbReference type="PROSITE" id="PS51257">
    <property type="entry name" value="PROKAR_LIPOPROTEIN"/>
    <property type="match status" value="1"/>
</dbReference>
<dbReference type="InterPro" id="IPR036582">
    <property type="entry name" value="Mao_N_sf"/>
</dbReference>
<dbReference type="Pfam" id="PF07833">
    <property type="entry name" value="Cu_amine_oxidN1"/>
    <property type="match status" value="1"/>
</dbReference>
<evidence type="ECO:0000313" key="3">
    <source>
        <dbReference type="EMBL" id="URN92628.1"/>
    </source>
</evidence>
<keyword evidence="1" id="KW-0732">Signal</keyword>
<dbReference type="Gene3D" id="3.30.457.10">
    <property type="entry name" value="Copper amine oxidase-like, N-terminal domain"/>
    <property type="match status" value="1"/>
</dbReference>
<organism evidence="3 4">
    <name type="scientific">Candidatus Pristimantibacillus lignocellulolyticus</name>
    <dbReference type="NCBI Taxonomy" id="2994561"/>
    <lineage>
        <taxon>Bacteria</taxon>
        <taxon>Bacillati</taxon>
        <taxon>Bacillota</taxon>
        <taxon>Bacilli</taxon>
        <taxon>Bacillales</taxon>
        <taxon>Paenibacillaceae</taxon>
        <taxon>Candidatus Pristimantibacillus</taxon>
    </lineage>
</organism>
<feature type="chain" id="PRO_5039913001" evidence="1">
    <location>
        <begin position="24"/>
        <end position="548"/>
    </location>
</feature>